<reference evidence="4 5" key="2">
    <citation type="submission" date="2016-10" db="EMBL/GenBank/DDBJ databases">
        <authorList>
            <person name="Varghese N."/>
            <person name="Submissions S."/>
        </authorList>
    </citation>
    <scope>NUCLEOTIDE SEQUENCE [LARGE SCALE GENOMIC DNA]</scope>
    <source>
        <strain evidence="4 5">DSM 24802</strain>
    </source>
</reference>
<dbReference type="GO" id="GO:0005856">
    <property type="term" value="C:cytoskeleton"/>
    <property type="evidence" value="ECO:0007669"/>
    <property type="project" value="TreeGrafter"/>
</dbReference>
<sequence length="252" mass="28051">MNAPTDPANITHWDARCDLAAAFRWTARLNLHEAVANHFSYAVDDSGTRFLMNPNLRHFALIRASDLLEIDAEDPATLTRPDAPDPTAWGLHGGIHRACPQARCVMHVHSIHATVLASLADSRLPPIDQNCAMFFNRTVIDSAYGGLAFEDEGARCARLLTDPKVKTMIMGNHGVLVIGDTIAETFNRLYYFERAAETYIRALQTGRPLRILPDEIAEKTARELEDYPVDSAAAHLRDLREILDREGSDYAT</sequence>
<organism evidence="3 6">
    <name type="scientific">Allgaiera indica</name>
    <dbReference type="NCBI Taxonomy" id="765699"/>
    <lineage>
        <taxon>Bacteria</taxon>
        <taxon>Pseudomonadati</taxon>
        <taxon>Pseudomonadota</taxon>
        <taxon>Alphaproteobacteria</taxon>
        <taxon>Rhodobacterales</taxon>
        <taxon>Paracoccaceae</taxon>
        <taxon>Allgaiera</taxon>
    </lineage>
</organism>
<dbReference type="PANTHER" id="PTHR10672:SF3">
    <property type="entry name" value="PROTEIN HU-LI TAI SHAO"/>
    <property type="match status" value="1"/>
</dbReference>
<dbReference type="InterPro" id="IPR051017">
    <property type="entry name" value="Aldolase-II_Adducin_sf"/>
</dbReference>
<dbReference type="RefSeq" id="WP_035841884.1">
    <property type="nucleotide sequence ID" value="NZ_BNAB01000003.1"/>
</dbReference>
<reference evidence="3" key="3">
    <citation type="submission" date="2023-06" db="EMBL/GenBank/DDBJ databases">
        <authorList>
            <person name="Sun Q."/>
            <person name="Zhou Y."/>
        </authorList>
    </citation>
    <scope>NUCLEOTIDE SEQUENCE</scope>
    <source>
        <strain evidence="3">CGMCC 1.10859</strain>
    </source>
</reference>
<dbReference type="NCBIfam" id="NF005689">
    <property type="entry name" value="PRK07490.1"/>
    <property type="match status" value="1"/>
</dbReference>
<reference evidence="3" key="1">
    <citation type="journal article" date="2014" name="Int. J. Syst. Evol. Microbiol.">
        <title>Complete genome sequence of Corynebacterium casei LMG S-19264T (=DSM 44701T), isolated from a smear-ripened cheese.</title>
        <authorList>
            <consortium name="US DOE Joint Genome Institute (JGI-PGF)"/>
            <person name="Walter F."/>
            <person name="Albersmeier A."/>
            <person name="Kalinowski J."/>
            <person name="Ruckert C."/>
        </authorList>
    </citation>
    <scope>NUCLEOTIDE SEQUENCE</scope>
    <source>
        <strain evidence="3">CGMCC 1.10859</strain>
    </source>
</reference>
<dbReference type="Proteomes" id="UP000634647">
    <property type="component" value="Unassembled WGS sequence"/>
</dbReference>
<dbReference type="Proteomes" id="UP000199541">
    <property type="component" value="Unassembled WGS sequence"/>
</dbReference>
<dbReference type="SMART" id="SM01007">
    <property type="entry name" value="Aldolase_II"/>
    <property type="match status" value="1"/>
</dbReference>
<dbReference type="InterPro" id="IPR001303">
    <property type="entry name" value="Aldolase_II/adducin_N"/>
</dbReference>
<evidence type="ECO:0000313" key="4">
    <source>
        <dbReference type="EMBL" id="SDW36286.1"/>
    </source>
</evidence>
<keyword evidence="5" id="KW-1185">Reference proteome</keyword>
<dbReference type="EMBL" id="FNOB01000003">
    <property type="protein sequence ID" value="SDW36286.1"/>
    <property type="molecule type" value="Genomic_DNA"/>
</dbReference>
<feature type="domain" description="Class II aldolase/adducin N-terminal" evidence="2">
    <location>
        <begin position="17"/>
        <end position="200"/>
    </location>
</feature>
<gene>
    <name evidence="3" type="ORF">GCM10008024_10700</name>
    <name evidence="4" type="ORF">SAMN05444006_10321</name>
</gene>
<dbReference type="EMBL" id="BNAB01000003">
    <property type="protein sequence ID" value="GHE00148.1"/>
    <property type="molecule type" value="Genomic_DNA"/>
</dbReference>
<evidence type="ECO:0000313" key="5">
    <source>
        <dbReference type="Proteomes" id="UP000199541"/>
    </source>
</evidence>
<dbReference type="GO" id="GO:0051015">
    <property type="term" value="F:actin filament binding"/>
    <property type="evidence" value="ECO:0007669"/>
    <property type="project" value="TreeGrafter"/>
</dbReference>
<evidence type="ECO:0000313" key="3">
    <source>
        <dbReference type="EMBL" id="GHE00148.1"/>
    </source>
</evidence>
<dbReference type="SUPFAM" id="SSF53639">
    <property type="entry name" value="AraD/HMP-PK domain-like"/>
    <property type="match status" value="1"/>
</dbReference>
<dbReference type="InterPro" id="IPR036409">
    <property type="entry name" value="Aldolase_II/adducin_N_sf"/>
</dbReference>
<dbReference type="Gene3D" id="3.40.225.10">
    <property type="entry name" value="Class II aldolase/adducin N-terminal domain"/>
    <property type="match status" value="1"/>
</dbReference>
<evidence type="ECO:0000256" key="1">
    <source>
        <dbReference type="ARBA" id="ARBA00037961"/>
    </source>
</evidence>
<dbReference type="AlphaFoldDB" id="A0AAN4UQL5"/>
<protein>
    <submittedName>
        <fullName evidence="4">Ribulose-5-phosphate 4-epimerase/Fuculose-1-phosphate aldolase</fullName>
    </submittedName>
</protein>
<dbReference type="PANTHER" id="PTHR10672">
    <property type="entry name" value="ADDUCIN"/>
    <property type="match status" value="1"/>
</dbReference>
<comment type="caution">
    <text evidence="3">The sequence shown here is derived from an EMBL/GenBank/DDBJ whole genome shotgun (WGS) entry which is preliminary data.</text>
</comment>
<proteinExistence type="inferred from homology"/>
<evidence type="ECO:0000259" key="2">
    <source>
        <dbReference type="SMART" id="SM01007"/>
    </source>
</evidence>
<dbReference type="Pfam" id="PF00596">
    <property type="entry name" value="Aldolase_II"/>
    <property type="match status" value="1"/>
</dbReference>
<name>A0AAN4UQL5_9RHOB</name>
<comment type="similarity">
    <text evidence="1">Belongs to the aldolase class II family.</text>
</comment>
<evidence type="ECO:0000313" key="6">
    <source>
        <dbReference type="Proteomes" id="UP000634647"/>
    </source>
</evidence>
<accession>A0AAN4UQL5</accession>